<accession>A0A0F9MNE6</accession>
<dbReference type="EMBL" id="LAZR01004409">
    <property type="protein sequence ID" value="KKN08860.1"/>
    <property type="molecule type" value="Genomic_DNA"/>
</dbReference>
<reference evidence="2" key="1">
    <citation type="journal article" date="2015" name="Nature">
        <title>Complex archaea that bridge the gap between prokaryotes and eukaryotes.</title>
        <authorList>
            <person name="Spang A."/>
            <person name="Saw J.H."/>
            <person name="Jorgensen S.L."/>
            <person name="Zaremba-Niedzwiedzka K."/>
            <person name="Martijn J."/>
            <person name="Lind A.E."/>
            <person name="van Eijk R."/>
            <person name="Schleper C."/>
            <person name="Guy L."/>
            <person name="Ettema T.J."/>
        </authorList>
    </citation>
    <scope>NUCLEOTIDE SEQUENCE</scope>
</reference>
<keyword evidence="1" id="KW-1133">Transmembrane helix</keyword>
<evidence type="ECO:0000313" key="2">
    <source>
        <dbReference type="EMBL" id="KKN08860.1"/>
    </source>
</evidence>
<proteinExistence type="predicted"/>
<gene>
    <name evidence="2" type="ORF">LCGC14_1052290</name>
</gene>
<sequence length="106" mass="11602">MKEELQTALAELISKTLSGVDAGKEFLTAEIPDVLSQLLMWYGVSNFIESVIGAVLFGIGFKILRGVFTNKRNVEWTDKGDITGPELREILRGCLGAGGIFVSTFY</sequence>
<keyword evidence="1" id="KW-0812">Transmembrane</keyword>
<comment type="caution">
    <text evidence="2">The sequence shown here is derived from an EMBL/GenBank/DDBJ whole genome shotgun (WGS) entry which is preliminary data.</text>
</comment>
<protein>
    <submittedName>
        <fullName evidence="2">Uncharacterized protein</fullName>
    </submittedName>
</protein>
<feature type="non-terminal residue" evidence="2">
    <location>
        <position position="106"/>
    </location>
</feature>
<keyword evidence="1" id="KW-0472">Membrane</keyword>
<dbReference type="AlphaFoldDB" id="A0A0F9MNE6"/>
<name>A0A0F9MNE6_9ZZZZ</name>
<evidence type="ECO:0000256" key="1">
    <source>
        <dbReference type="SAM" id="Phobius"/>
    </source>
</evidence>
<organism evidence="2">
    <name type="scientific">marine sediment metagenome</name>
    <dbReference type="NCBI Taxonomy" id="412755"/>
    <lineage>
        <taxon>unclassified sequences</taxon>
        <taxon>metagenomes</taxon>
        <taxon>ecological metagenomes</taxon>
    </lineage>
</organism>
<feature type="transmembrane region" description="Helical" evidence="1">
    <location>
        <begin position="39"/>
        <end position="64"/>
    </location>
</feature>